<reference evidence="5" key="1">
    <citation type="submission" date="2023-10" db="EMBL/GenBank/DDBJ databases">
        <title>Genome assembly of Pristionchus species.</title>
        <authorList>
            <person name="Yoshida K."/>
            <person name="Sommer R.J."/>
        </authorList>
    </citation>
    <scope>NUCLEOTIDE SEQUENCE</scope>
    <source>
        <strain evidence="5">RS5133</strain>
    </source>
</reference>
<evidence type="ECO:0000313" key="6">
    <source>
        <dbReference type="Proteomes" id="UP001432322"/>
    </source>
</evidence>
<comment type="similarity">
    <text evidence="1">Belongs to the heat shock protein 70 family.</text>
</comment>
<dbReference type="PRINTS" id="PR00301">
    <property type="entry name" value="HEATSHOCK70"/>
</dbReference>
<proteinExistence type="inferred from homology"/>
<dbReference type="InterPro" id="IPR029047">
    <property type="entry name" value="HSP70_peptide-bd_sf"/>
</dbReference>
<organism evidence="5 6">
    <name type="scientific">Pristionchus fissidentatus</name>
    <dbReference type="NCBI Taxonomy" id="1538716"/>
    <lineage>
        <taxon>Eukaryota</taxon>
        <taxon>Metazoa</taxon>
        <taxon>Ecdysozoa</taxon>
        <taxon>Nematoda</taxon>
        <taxon>Chromadorea</taxon>
        <taxon>Rhabditida</taxon>
        <taxon>Rhabditina</taxon>
        <taxon>Diplogasteromorpha</taxon>
        <taxon>Diplogasteroidea</taxon>
        <taxon>Neodiplogasteridae</taxon>
        <taxon>Pristionchus</taxon>
    </lineage>
</organism>
<name>A0AAV5WL37_9BILA</name>
<dbReference type="GO" id="GO:0005524">
    <property type="term" value="F:ATP binding"/>
    <property type="evidence" value="ECO:0007669"/>
    <property type="project" value="UniProtKB-KW"/>
</dbReference>
<keyword evidence="2" id="KW-0547">Nucleotide-binding</keyword>
<feature type="region of interest" description="Disordered" evidence="4">
    <location>
        <begin position="412"/>
        <end position="436"/>
    </location>
</feature>
<dbReference type="PANTHER" id="PTHR19375">
    <property type="entry name" value="HEAT SHOCK PROTEIN 70KDA"/>
    <property type="match status" value="1"/>
</dbReference>
<dbReference type="AlphaFoldDB" id="A0AAV5WL37"/>
<keyword evidence="3" id="KW-0067">ATP-binding</keyword>
<sequence>HCLWLVIRAALSLARNTRQLGERTVLIVHLGSTNVDVSIVSINEGICNVKTTVGNANLGGDDFTYRLMDVCGAELTKNHNKDLFSDPLSLNRLRFKSEDVKKEMASSQPYIHTSVTKSLDAVLNSNSARDKFKALSADCYQSIMDIAENCLRDAKMEKHQIDEIVCVGGSEDADHLKHMLSDYFPGKKLQSSSILGGACIKAAILSGETQEMTLQEISNRSIRIEIDGRMHFIFERNTELPARAVKMFNMDNQSTVIVKVFEGENDDPHNLLGVLEPPIPTGKTEIEVTFELDIHGILSVYVKDSTTGHQNKIPLTYHKKRLTREEIDKMAANEEKMKVDDLEQKKREKALSSLRVFVGIIKMHLSESRIPNDERKAIDTKIYRIKRWLKMNEDFKSTPQVPEINRLKKELGDMSLQDESEKSPQETPLPGVNHSFRPASLLNKYTLIS</sequence>
<accession>A0AAV5WL37</accession>
<dbReference type="Gene3D" id="3.30.420.40">
    <property type="match status" value="2"/>
</dbReference>
<evidence type="ECO:0000256" key="3">
    <source>
        <dbReference type="ARBA" id="ARBA00022840"/>
    </source>
</evidence>
<dbReference type="EMBL" id="BTSY01000005">
    <property type="protein sequence ID" value="GMT30582.1"/>
    <property type="molecule type" value="Genomic_DNA"/>
</dbReference>
<protein>
    <submittedName>
        <fullName evidence="5">Uncharacterized protein</fullName>
    </submittedName>
</protein>
<dbReference type="InterPro" id="IPR043129">
    <property type="entry name" value="ATPase_NBD"/>
</dbReference>
<evidence type="ECO:0000256" key="4">
    <source>
        <dbReference type="SAM" id="MobiDB-lite"/>
    </source>
</evidence>
<comment type="caution">
    <text evidence="5">The sequence shown here is derived from an EMBL/GenBank/DDBJ whole genome shotgun (WGS) entry which is preliminary data.</text>
</comment>
<evidence type="ECO:0000256" key="2">
    <source>
        <dbReference type="ARBA" id="ARBA00022741"/>
    </source>
</evidence>
<dbReference type="Pfam" id="PF00012">
    <property type="entry name" value="HSP70"/>
    <property type="match status" value="1"/>
</dbReference>
<dbReference type="SUPFAM" id="SSF100920">
    <property type="entry name" value="Heat shock protein 70kD (HSP70), peptide-binding domain"/>
    <property type="match status" value="1"/>
</dbReference>
<dbReference type="InterPro" id="IPR013126">
    <property type="entry name" value="Hsp_70_fam"/>
</dbReference>
<evidence type="ECO:0000256" key="1">
    <source>
        <dbReference type="ARBA" id="ARBA00007381"/>
    </source>
</evidence>
<evidence type="ECO:0000313" key="5">
    <source>
        <dbReference type="EMBL" id="GMT30582.1"/>
    </source>
</evidence>
<keyword evidence="6" id="KW-1185">Reference proteome</keyword>
<gene>
    <name evidence="5" type="ORF">PFISCL1PPCAC_21879</name>
</gene>
<dbReference type="Gene3D" id="2.60.34.10">
    <property type="entry name" value="Substrate Binding Domain Of DNAk, Chain A, domain 1"/>
    <property type="match status" value="1"/>
</dbReference>
<dbReference type="Gene3D" id="3.90.640.10">
    <property type="entry name" value="Actin, Chain A, domain 4"/>
    <property type="match status" value="1"/>
</dbReference>
<dbReference type="Proteomes" id="UP001432322">
    <property type="component" value="Unassembled WGS sequence"/>
</dbReference>
<dbReference type="GO" id="GO:0140662">
    <property type="term" value="F:ATP-dependent protein folding chaperone"/>
    <property type="evidence" value="ECO:0007669"/>
    <property type="project" value="InterPro"/>
</dbReference>
<dbReference type="SUPFAM" id="SSF53067">
    <property type="entry name" value="Actin-like ATPase domain"/>
    <property type="match status" value="1"/>
</dbReference>
<feature type="non-terminal residue" evidence="5">
    <location>
        <position position="1"/>
    </location>
</feature>